<dbReference type="InterPro" id="IPR036770">
    <property type="entry name" value="Ankyrin_rpt-contain_sf"/>
</dbReference>
<proteinExistence type="predicted"/>
<evidence type="ECO:0000256" key="1">
    <source>
        <dbReference type="SAM" id="Coils"/>
    </source>
</evidence>
<evidence type="ECO:0000313" key="3">
    <source>
        <dbReference type="EMBL" id="OLP89984.1"/>
    </source>
</evidence>
<keyword evidence="1" id="KW-0175">Coiled coil</keyword>
<evidence type="ECO:0000313" key="4">
    <source>
        <dbReference type="Proteomes" id="UP000186817"/>
    </source>
</evidence>
<dbReference type="SMART" id="SM00248">
    <property type="entry name" value="ANK"/>
    <property type="match status" value="2"/>
</dbReference>
<feature type="region of interest" description="Disordered" evidence="2">
    <location>
        <begin position="1"/>
        <end position="22"/>
    </location>
</feature>
<feature type="coiled-coil region" evidence="1">
    <location>
        <begin position="276"/>
        <end position="313"/>
    </location>
</feature>
<protein>
    <submittedName>
        <fullName evidence="3">Uncharacterized protein</fullName>
    </submittedName>
</protein>
<sequence>MFICSSRPAASRAIEPSEPTAPPTHRLGCACGRAREVGKSMAASLSLTKDKKPAAYTSIMRRMTSRVNQLHDELALESVTNIEFEQSSRRSFEFLQSQLRTLKEAFNTLTDTILEELDVLSGTVRGELWRLDERQTGFEKALVRDNHEQQLRQQQHTQQMQQQTQQMQQQTTQLQTNSQQLQQHTQQIQQHGHQLHQQTQQFQHHAQQLQQHTAQLQQMTSQIQQQLQQSHQATQQSQHIQSHLPQQLTHQLQQQLQQQFATHVQQELAKHSQTIKETMKEELATLTSRVQELQQQQEKMEKGSVASQQLQQDFLRHQTAFTDLEKRAELMAQDLDTVLGVVPKVEDTMLKTTSHLQERISATAMDVSKLNDAVAVDRMKASGTTERLESKMKALESDLREELEQKHLKLQRSITRLVASLPFNDPPLLWLAASRCLLETAGLLLEARANVNAGDPFKCTPLCAAVTYHGDWDMIQLLIKADADILLADDFGRTALWCAANHGPEFQQTPGMHMPQQDAGLMASQGQRQVDFDMPGMDPMQQSLGAFGPSRIQ</sequence>
<reference evidence="3 4" key="1">
    <citation type="submission" date="2016-02" db="EMBL/GenBank/DDBJ databases">
        <title>Genome analysis of coral dinoflagellate symbionts highlights evolutionary adaptations to a symbiotic lifestyle.</title>
        <authorList>
            <person name="Aranda M."/>
            <person name="Li Y."/>
            <person name="Liew Y.J."/>
            <person name="Baumgarten S."/>
            <person name="Simakov O."/>
            <person name="Wilson M."/>
            <person name="Piel J."/>
            <person name="Ashoor H."/>
            <person name="Bougouffa S."/>
            <person name="Bajic V.B."/>
            <person name="Ryu T."/>
            <person name="Ravasi T."/>
            <person name="Bayer T."/>
            <person name="Micklem G."/>
            <person name="Kim H."/>
            <person name="Bhak J."/>
            <person name="Lajeunesse T.C."/>
            <person name="Voolstra C.R."/>
        </authorList>
    </citation>
    <scope>NUCLEOTIDE SEQUENCE [LARGE SCALE GENOMIC DNA]</scope>
    <source>
        <strain evidence="3 4">CCMP2467</strain>
    </source>
</reference>
<dbReference type="EMBL" id="LSRX01000733">
    <property type="protein sequence ID" value="OLP89984.1"/>
    <property type="molecule type" value="Genomic_DNA"/>
</dbReference>
<name>A0A1Q9D4B6_SYMMI</name>
<dbReference type="OrthoDB" id="198185at2759"/>
<feature type="region of interest" description="Disordered" evidence="2">
    <location>
        <begin position="182"/>
        <end position="206"/>
    </location>
</feature>
<gene>
    <name evidence="3" type="ORF">AK812_SmicGene28481</name>
</gene>
<organism evidence="3 4">
    <name type="scientific">Symbiodinium microadriaticum</name>
    <name type="common">Dinoflagellate</name>
    <name type="synonym">Zooxanthella microadriatica</name>
    <dbReference type="NCBI Taxonomy" id="2951"/>
    <lineage>
        <taxon>Eukaryota</taxon>
        <taxon>Sar</taxon>
        <taxon>Alveolata</taxon>
        <taxon>Dinophyceae</taxon>
        <taxon>Suessiales</taxon>
        <taxon>Symbiodiniaceae</taxon>
        <taxon>Symbiodinium</taxon>
    </lineage>
</organism>
<accession>A0A1Q9D4B6</accession>
<dbReference type="Proteomes" id="UP000186817">
    <property type="component" value="Unassembled WGS sequence"/>
</dbReference>
<dbReference type="InterPro" id="IPR002110">
    <property type="entry name" value="Ankyrin_rpt"/>
</dbReference>
<keyword evidence="4" id="KW-1185">Reference proteome</keyword>
<evidence type="ECO:0000256" key="2">
    <source>
        <dbReference type="SAM" id="MobiDB-lite"/>
    </source>
</evidence>
<feature type="coiled-coil region" evidence="1">
    <location>
        <begin position="385"/>
        <end position="420"/>
    </location>
</feature>
<comment type="caution">
    <text evidence="3">The sequence shown here is derived from an EMBL/GenBank/DDBJ whole genome shotgun (WGS) entry which is preliminary data.</text>
</comment>
<dbReference type="AlphaFoldDB" id="A0A1Q9D4B6"/>
<dbReference type="Gene3D" id="1.25.40.20">
    <property type="entry name" value="Ankyrin repeat-containing domain"/>
    <property type="match status" value="1"/>
</dbReference>
<dbReference type="Pfam" id="PF12796">
    <property type="entry name" value="Ank_2"/>
    <property type="match status" value="1"/>
</dbReference>
<dbReference type="SUPFAM" id="SSF48403">
    <property type="entry name" value="Ankyrin repeat"/>
    <property type="match status" value="1"/>
</dbReference>